<dbReference type="Pfam" id="PF20043">
    <property type="entry name" value="DUF6445"/>
    <property type="match status" value="1"/>
</dbReference>
<protein>
    <recommendedName>
        <fullName evidence="2">Prolyl 4-hydroxylase alpha subunit Fe(2+) 2OG dioxygenase domain-containing protein</fullName>
    </recommendedName>
</protein>
<sequence>QRSLSCEDILPDIYNEFNKKISSFMPNDNVKINALFQKQTNDDFRNIHQDGNPSLAGVIYLDKTPAFNTGTCFYKHKKTGWDGTTEMPKEDDTEEWEIKAFQMAHDNFEKHSSIGNKFNRMVMYDANMIHCAEGAGDERLTLAFFVYSGK</sequence>
<evidence type="ECO:0000313" key="1">
    <source>
        <dbReference type="EMBL" id="SVA35203.1"/>
    </source>
</evidence>
<accession>A0A381V7B0</accession>
<evidence type="ECO:0008006" key="2">
    <source>
        <dbReference type="Google" id="ProtNLM"/>
    </source>
</evidence>
<reference evidence="1" key="1">
    <citation type="submission" date="2018-05" db="EMBL/GenBank/DDBJ databases">
        <authorList>
            <person name="Lanie J.A."/>
            <person name="Ng W.-L."/>
            <person name="Kazmierczak K.M."/>
            <person name="Andrzejewski T.M."/>
            <person name="Davidsen T.M."/>
            <person name="Wayne K.J."/>
            <person name="Tettelin H."/>
            <person name="Glass J.I."/>
            <person name="Rusch D."/>
            <person name="Podicherti R."/>
            <person name="Tsui H.-C.T."/>
            <person name="Winkler M.E."/>
        </authorList>
    </citation>
    <scope>NUCLEOTIDE SEQUENCE</scope>
</reference>
<dbReference type="EMBL" id="UINC01007815">
    <property type="protein sequence ID" value="SVA35203.1"/>
    <property type="molecule type" value="Genomic_DNA"/>
</dbReference>
<feature type="non-terminal residue" evidence="1">
    <location>
        <position position="1"/>
    </location>
</feature>
<dbReference type="InterPro" id="IPR045617">
    <property type="entry name" value="DUF6445"/>
</dbReference>
<proteinExistence type="predicted"/>
<name>A0A381V7B0_9ZZZZ</name>
<organism evidence="1">
    <name type="scientific">marine metagenome</name>
    <dbReference type="NCBI Taxonomy" id="408172"/>
    <lineage>
        <taxon>unclassified sequences</taxon>
        <taxon>metagenomes</taxon>
        <taxon>ecological metagenomes</taxon>
    </lineage>
</organism>
<dbReference type="AlphaFoldDB" id="A0A381V7B0"/>
<gene>
    <name evidence="1" type="ORF">METZ01_LOCUS88057</name>
</gene>